<feature type="non-terminal residue" evidence="1">
    <location>
        <position position="89"/>
    </location>
</feature>
<dbReference type="EMBL" id="DYWO01000444">
    <property type="protein sequence ID" value="HJF51044.1"/>
    <property type="molecule type" value="Genomic_DNA"/>
</dbReference>
<name>A0A921GRJ6_9MICO</name>
<sequence>MSIPVQVLPGDTNLPPTLRGSVLEVEVGGSATTVDLATAAEDPDGDPLDFALGEAELPEGVTAEIADGRLAVTASADATLGASAEQPIT</sequence>
<organism evidence="1 2">
    <name type="scientific">Brachybacterium paraconglomeratum</name>
    <dbReference type="NCBI Taxonomy" id="173362"/>
    <lineage>
        <taxon>Bacteria</taxon>
        <taxon>Bacillati</taxon>
        <taxon>Actinomycetota</taxon>
        <taxon>Actinomycetes</taxon>
        <taxon>Micrococcales</taxon>
        <taxon>Dermabacteraceae</taxon>
        <taxon>Brachybacterium</taxon>
    </lineage>
</organism>
<comment type="caution">
    <text evidence="1">The sequence shown here is derived from an EMBL/GenBank/DDBJ whole genome shotgun (WGS) entry which is preliminary data.</text>
</comment>
<accession>A0A921GRJ6</accession>
<dbReference type="AlphaFoldDB" id="A0A921GRJ6"/>
<reference evidence="1" key="2">
    <citation type="submission" date="2021-09" db="EMBL/GenBank/DDBJ databases">
        <authorList>
            <person name="Gilroy R."/>
        </authorList>
    </citation>
    <scope>NUCLEOTIDE SEQUENCE</scope>
    <source>
        <strain evidence="1">1647</strain>
    </source>
</reference>
<gene>
    <name evidence="1" type="ORF">K8W24_14860</name>
</gene>
<evidence type="ECO:0000313" key="2">
    <source>
        <dbReference type="Proteomes" id="UP000775129"/>
    </source>
</evidence>
<protein>
    <submittedName>
        <fullName evidence="1">Ig-like domain-containing protein</fullName>
    </submittedName>
</protein>
<evidence type="ECO:0000313" key="1">
    <source>
        <dbReference type="EMBL" id="HJF51044.1"/>
    </source>
</evidence>
<proteinExistence type="predicted"/>
<dbReference type="Proteomes" id="UP000775129">
    <property type="component" value="Unassembled WGS sequence"/>
</dbReference>
<reference evidence="1" key="1">
    <citation type="journal article" date="2021" name="PeerJ">
        <title>Extensive microbial diversity within the chicken gut microbiome revealed by metagenomics and culture.</title>
        <authorList>
            <person name="Gilroy R."/>
            <person name="Ravi A."/>
            <person name="Getino M."/>
            <person name="Pursley I."/>
            <person name="Horton D.L."/>
            <person name="Alikhan N.F."/>
            <person name="Baker D."/>
            <person name="Gharbi K."/>
            <person name="Hall N."/>
            <person name="Watson M."/>
            <person name="Adriaenssens E.M."/>
            <person name="Foster-Nyarko E."/>
            <person name="Jarju S."/>
            <person name="Secka A."/>
            <person name="Antonio M."/>
            <person name="Oren A."/>
            <person name="Chaudhuri R.R."/>
            <person name="La Ragione R."/>
            <person name="Hildebrand F."/>
            <person name="Pallen M.J."/>
        </authorList>
    </citation>
    <scope>NUCLEOTIDE SEQUENCE</scope>
    <source>
        <strain evidence="1">1647</strain>
    </source>
</reference>